<dbReference type="PANTHER" id="PTHR48106:SF18">
    <property type="entry name" value="QUINONE OXIDOREDUCTASE PIG3"/>
    <property type="match status" value="1"/>
</dbReference>
<dbReference type="Gene3D" id="3.90.180.10">
    <property type="entry name" value="Medium-chain alcohol dehydrogenases, catalytic domain"/>
    <property type="match status" value="1"/>
</dbReference>
<dbReference type="EMBL" id="JACSPO010000001">
    <property type="protein sequence ID" value="MBD8061108.1"/>
    <property type="molecule type" value="Genomic_DNA"/>
</dbReference>
<dbReference type="Pfam" id="PF13602">
    <property type="entry name" value="ADH_zinc_N_2"/>
    <property type="match status" value="1"/>
</dbReference>
<organism evidence="4 5">
    <name type="scientific">Oceanitalea stevensii</name>
    <dbReference type="NCBI Taxonomy" id="2763072"/>
    <lineage>
        <taxon>Bacteria</taxon>
        <taxon>Bacillati</taxon>
        <taxon>Actinomycetota</taxon>
        <taxon>Actinomycetes</taxon>
        <taxon>Micrococcales</taxon>
        <taxon>Bogoriellaceae</taxon>
        <taxon>Georgenia</taxon>
    </lineage>
</organism>
<dbReference type="InterPro" id="IPR036291">
    <property type="entry name" value="NAD(P)-bd_dom_sf"/>
</dbReference>
<name>A0ABR8YZ97_9MICO</name>
<dbReference type="InterPro" id="IPR013154">
    <property type="entry name" value="ADH-like_N"/>
</dbReference>
<dbReference type="Pfam" id="PF08240">
    <property type="entry name" value="ADH_N"/>
    <property type="match status" value="1"/>
</dbReference>
<accession>A0ABR8YZ97</accession>
<dbReference type="Proteomes" id="UP000661894">
    <property type="component" value="Unassembled WGS sequence"/>
</dbReference>
<evidence type="ECO:0000256" key="1">
    <source>
        <dbReference type="ARBA" id="ARBA00022857"/>
    </source>
</evidence>
<proteinExistence type="predicted"/>
<dbReference type="Gene3D" id="3.40.50.720">
    <property type="entry name" value="NAD(P)-binding Rossmann-like Domain"/>
    <property type="match status" value="1"/>
</dbReference>
<dbReference type="RefSeq" id="WP_251838250.1">
    <property type="nucleotide sequence ID" value="NZ_JACSPO010000001.1"/>
</dbReference>
<keyword evidence="5" id="KW-1185">Reference proteome</keyword>
<comment type="caution">
    <text evidence="4">The sequence shown here is derived from an EMBL/GenBank/DDBJ whole genome shotgun (WGS) entry which is preliminary data.</text>
</comment>
<evidence type="ECO:0000259" key="3">
    <source>
        <dbReference type="SMART" id="SM00829"/>
    </source>
</evidence>
<reference evidence="4 5" key="1">
    <citation type="submission" date="2020-08" db="EMBL/GenBank/DDBJ databases">
        <title>A Genomic Blueprint of the Chicken Gut Microbiome.</title>
        <authorList>
            <person name="Gilroy R."/>
            <person name="Ravi A."/>
            <person name="Getino M."/>
            <person name="Pursley I."/>
            <person name="Horton D.L."/>
            <person name="Alikhan N.-F."/>
            <person name="Baker D."/>
            <person name="Gharbi K."/>
            <person name="Hall N."/>
            <person name="Watson M."/>
            <person name="Adriaenssens E.M."/>
            <person name="Foster-Nyarko E."/>
            <person name="Jarju S."/>
            <person name="Secka A."/>
            <person name="Antonio M."/>
            <person name="Oren A."/>
            <person name="Chaudhuri R."/>
            <person name="La Ragione R.M."/>
            <person name="Hildebrand F."/>
            <person name="Pallen M.J."/>
        </authorList>
    </citation>
    <scope>NUCLEOTIDE SEQUENCE [LARGE SCALE GENOMIC DNA]</scope>
    <source>
        <strain evidence="4 5">Sa1BUA1</strain>
    </source>
</reference>
<evidence type="ECO:0000313" key="4">
    <source>
        <dbReference type="EMBL" id="MBD8061108.1"/>
    </source>
</evidence>
<dbReference type="SMART" id="SM00829">
    <property type="entry name" value="PKS_ER"/>
    <property type="match status" value="1"/>
</dbReference>
<feature type="domain" description="Enoyl reductase (ER)" evidence="3">
    <location>
        <begin position="10"/>
        <end position="306"/>
    </location>
</feature>
<dbReference type="CDD" id="cd05289">
    <property type="entry name" value="MDR_like_2"/>
    <property type="match status" value="1"/>
</dbReference>
<dbReference type="InterPro" id="IPR011032">
    <property type="entry name" value="GroES-like_sf"/>
</dbReference>
<evidence type="ECO:0000313" key="5">
    <source>
        <dbReference type="Proteomes" id="UP000661894"/>
    </source>
</evidence>
<dbReference type="SUPFAM" id="SSF51735">
    <property type="entry name" value="NAD(P)-binding Rossmann-fold domains"/>
    <property type="match status" value="1"/>
</dbReference>
<dbReference type="PANTHER" id="PTHR48106">
    <property type="entry name" value="QUINONE OXIDOREDUCTASE PIG3-RELATED"/>
    <property type="match status" value="1"/>
</dbReference>
<dbReference type="SUPFAM" id="SSF50129">
    <property type="entry name" value="GroES-like"/>
    <property type="match status" value="1"/>
</dbReference>
<dbReference type="InterPro" id="IPR020843">
    <property type="entry name" value="ER"/>
</dbReference>
<evidence type="ECO:0000256" key="2">
    <source>
        <dbReference type="ARBA" id="ARBA00023002"/>
    </source>
</evidence>
<protein>
    <submittedName>
        <fullName evidence="4">NADP-dependent oxidoreductase</fullName>
    </submittedName>
</protein>
<keyword evidence="1" id="KW-0521">NADP</keyword>
<keyword evidence="2" id="KW-0560">Oxidoreductase</keyword>
<gene>
    <name evidence="4" type="ORF">H9624_02065</name>
</gene>
<sequence>MRVIGVTTPGGPEQLEVLDLPLPQPGPGELRIAVVAAAVNPTDTVLRERGGPDGLEPPWVPGMDAAGVVDAVGEGVELSPGDRVVAIIDPRTPRGGAYAELVVVPADGVARLPDDVDLVAASSLPLNALTARHALRRMRVPRAGTIAVTGAAGAVGGYAIELAKHAGLRVVADAKEEDRALVESFGADLVLPRGEGFPQAVLEHEPGGVDALLDAAVMGAAVLPAVRDGGVVACVRAFDGEPERGIDVYAITPADYVHDAEGLAELVDLAAHEVLSLRVARTFPAEEAAEAHRQLEAGGTRGRLVLTF</sequence>